<name>A0A1F6BSI8_9BACT</name>
<accession>A0A1F6BSI8</accession>
<evidence type="ECO:0000256" key="1">
    <source>
        <dbReference type="SAM" id="Phobius"/>
    </source>
</evidence>
<dbReference type="EMBL" id="MFKN01000037">
    <property type="protein sequence ID" value="OGG39894.1"/>
    <property type="molecule type" value="Genomic_DNA"/>
</dbReference>
<dbReference type="AlphaFoldDB" id="A0A1F6BSI8"/>
<dbReference type="Proteomes" id="UP000179014">
    <property type="component" value="Unassembled WGS sequence"/>
</dbReference>
<feature type="transmembrane region" description="Helical" evidence="1">
    <location>
        <begin position="140"/>
        <end position="159"/>
    </location>
</feature>
<feature type="transmembrane region" description="Helical" evidence="1">
    <location>
        <begin position="21"/>
        <end position="42"/>
    </location>
</feature>
<keyword evidence="1" id="KW-1133">Transmembrane helix</keyword>
<gene>
    <name evidence="2" type="ORF">A2118_00725</name>
</gene>
<feature type="transmembrane region" description="Helical" evidence="1">
    <location>
        <begin position="54"/>
        <end position="71"/>
    </location>
</feature>
<evidence type="ECO:0000313" key="3">
    <source>
        <dbReference type="Proteomes" id="UP000179014"/>
    </source>
</evidence>
<evidence type="ECO:0000313" key="2">
    <source>
        <dbReference type="EMBL" id="OGG39894.1"/>
    </source>
</evidence>
<feature type="transmembrane region" description="Helical" evidence="1">
    <location>
        <begin position="108"/>
        <end position="133"/>
    </location>
</feature>
<comment type="caution">
    <text evidence="2">The sequence shown here is derived from an EMBL/GenBank/DDBJ whole genome shotgun (WGS) entry which is preliminary data.</text>
</comment>
<protein>
    <submittedName>
        <fullName evidence="2">Uncharacterized protein</fullName>
    </submittedName>
</protein>
<feature type="transmembrane region" description="Helical" evidence="1">
    <location>
        <begin position="171"/>
        <end position="190"/>
    </location>
</feature>
<keyword evidence="1" id="KW-0472">Membrane</keyword>
<feature type="transmembrane region" description="Helical" evidence="1">
    <location>
        <begin position="202"/>
        <end position="220"/>
    </location>
</feature>
<sequence>MALKQRKTIRSIARVGIKEDVGAVFGYVAAAIMVVAFVWYGHDIWTGSARTNPLSWWMWAIETFVGLMIYADRTRDISKWVAEAASLVGVVVVALYLAVIAIQGHVSVVFASIESIDFVSTGAAIVTFGFWIATRKKLGAGPSIWVFQVTLILVAFPLIRATLADPSVEPFWPWTLWTISFGFQTVCAWLRWDGYEPVVNPLNYAIIHCLVAVIVLLGTAS</sequence>
<keyword evidence="1" id="KW-0812">Transmembrane</keyword>
<feature type="transmembrane region" description="Helical" evidence="1">
    <location>
        <begin position="80"/>
        <end position="102"/>
    </location>
</feature>
<reference evidence="2 3" key="1">
    <citation type="journal article" date="2016" name="Nat. Commun.">
        <title>Thousands of microbial genomes shed light on interconnected biogeochemical processes in an aquifer system.</title>
        <authorList>
            <person name="Anantharaman K."/>
            <person name="Brown C.T."/>
            <person name="Hug L.A."/>
            <person name="Sharon I."/>
            <person name="Castelle C.J."/>
            <person name="Probst A.J."/>
            <person name="Thomas B.C."/>
            <person name="Singh A."/>
            <person name="Wilkins M.J."/>
            <person name="Karaoz U."/>
            <person name="Brodie E.L."/>
            <person name="Williams K.H."/>
            <person name="Hubbard S.S."/>
            <person name="Banfield J.F."/>
        </authorList>
    </citation>
    <scope>NUCLEOTIDE SEQUENCE [LARGE SCALE GENOMIC DNA]</scope>
</reference>
<proteinExistence type="predicted"/>
<organism evidence="2 3">
    <name type="scientific">Candidatus Kaiserbacteria bacterium GWA2_50_9</name>
    <dbReference type="NCBI Taxonomy" id="1798474"/>
    <lineage>
        <taxon>Bacteria</taxon>
        <taxon>Candidatus Kaiseribacteriota</taxon>
    </lineage>
</organism>